<dbReference type="EMBL" id="CM010720">
    <property type="protein sequence ID" value="RZC64335.1"/>
    <property type="molecule type" value="Genomic_DNA"/>
</dbReference>
<feature type="binding site" evidence="7">
    <location>
        <position position="100"/>
    </location>
    <ligand>
        <name>chlorophyll a</name>
        <dbReference type="ChEBI" id="CHEBI:58416"/>
        <label>1</label>
    </ligand>
</feature>
<keyword evidence="8" id="KW-0604">Photosystem II</keyword>
<keyword evidence="6 8" id="KW-0157">Chromophore</keyword>
<name>A0A4Y7JX97_PAPSO</name>
<comment type="subcellular location">
    <subcellularLocation>
        <location evidence="1 8">Plastid</location>
        <location evidence="1 8">Chloroplast thylakoid membrane</location>
    </subcellularLocation>
</comment>
<dbReference type="Gramene" id="RZC64335">
    <property type="protein sequence ID" value="RZC64335"/>
    <property type="gene ID" value="C5167_008030"/>
</dbReference>
<dbReference type="SUPFAM" id="SSF103511">
    <property type="entry name" value="Chlorophyll a-b binding protein"/>
    <property type="match status" value="1"/>
</dbReference>
<evidence type="ECO:0000256" key="7">
    <source>
        <dbReference type="PIRSR" id="PIRSR601344-1"/>
    </source>
</evidence>
<protein>
    <recommendedName>
        <fullName evidence="8">Chlorophyll a-b binding protein, chloroplastic</fullName>
    </recommendedName>
</protein>
<evidence type="ECO:0000313" key="10">
    <source>
        <dbReference type="Proteomes" id="UP000316621"/>
    </source>
</evidence>
<proteinExistence type="inferred from homology"/>
<comment type="function">
    <text evidence="8">The light-harvesting complex (LHC) functions as a light receptor, it captures and delivers excitation energy to photosystems with which it is closely associated.</text>
</comment>
<keyword evidence="3 8" id="KW-0150">Chloroplast</keyword>
<dbReference type="STRING" id="3469.A0A4Y7JX97"/>
<evidence type="ECO:0000256" key="2">
    <source>
        <dbReference type="ARBA" id="ARBA00022494"/>
    </source>
</evidence>
<dbReference type="GO" id="GO:0016168">
    <property type="term" value="F:chlorophyll binding"/>
    <property type="evidence" value="ECO:0007669"/>
    <property type="project" value="UniProtKB-KW"/>
</dbReference>
<dbReference type="GO" id="GO:0009523">
    <property type="term" value="C:photosystem II"/>
    <property type="evidence" value="ECO:0007669"/>
    <property type="project" value="UniProtKB-KW"/>
</dbReference>
<dbReference type="Proteomes" id="UP000316621">
    <property type="component" value="Chromosome 6"/>
</dbReference>
<keyword evidence="5 8" id="KW-0934">Plastid</keyword>
<feature type="binding site" evidence="7">
    <location>
        <position position="134"/>
    </location>
    <ligand>
        <name>chlorophyll a</name>
        <dbReference type="ChEBI" id="CHEBI:58416"/>
        <label>1</label>
    </ligand>
</feature>
<gene>
    <name evidence="9" type="ORF">C5167_008030</name>
</gene>
<dbReference type="Pfam" id="PF00504">
    <property type="entry name" value="Chloroa_b-bind"/>
    <property type="match status" value="1"/>
</dbReference>
<accession>A0A4Y7JX97</accession>
<feature type="binding site" description="axial binding residue" evidence="7">
    <location>
        <position position="102"/>
    </location>
    <ligand>
        <name>chlorophyll a</name>
        <dbReference type="ChEBI" id="CHEBI:58416"/>
        <label>1</label>
    </ligand>
    <ligandPart>
        <name>Mg</name>
        <dbReference type="ChEBI" id="CHEBI:25107"/>
    </ligandPart>
</feature>
<keyword evidence="4 8" id="KW-0602">Photosynthesis</keyword>
<dbReference type="PANTHER" id="PTHR21649">
    <property type="entry name" value="CHLOROPHYLL A/B BINDING PROTEIN"/>
    <property type="match status" value="1"/>
</dbReference>
<evidence type="ECO:0000313" key="9">
    <source>
        <dbReference type="EMBL" id="RZC64335.1"/>
    </source>
</evidence>
<dbReference type="Gene3D" id="1.10.3460.10">
    <property type="entry name" value="Chlorophyll a/b binding protein domain"/>
    <property type="match status" value="1"/>
</dbReference>
<dbReference type="GO" id="GO:0009522">
    <property type="term" value="C:photosystem I"/>
    <property type="evidence" value="ECO:0007669"/>
    <property type="project" value="UniProtKB-KW"/>
</dbReference>
<feature type="binding site" evidence="7">
    <location>
        <position position="97"/>
    </location>
    <ligand>
        <name>chlorophyll a</name>
        <dbReference type="ChEBI" id="CHEBI:58416"/>
        <label>1</label>
    </ligand>
</feature>
<dbReference type="GO" id="GO:0009535">
    <property type="term" value="C:chloroplast thylakoid membrane"/>
    <property type="evidence" value="ECO:0007669"/>
    <property type="project" value="UniProtKB-SubCell"/>
</dbReference>
<evidence type="ECO:0000256" key="5">
    <source>
        <dbReference type="ARBA" id="ARBA00022640"/>
    </source>
</evidence>
<evidence type="ECO:0000256" key="8">
    <source>
        <dbReference type="RuleBase" id="RU363080"/>
    </source>
</evidence>
<dbReference type="InterPro" id="IPR022796">
    <property type="entry name" value="Chloroa_b-bind"/>
</dbReference>
<keyword evidence="2 7" id="KW-0148">Chlorophyll</keyword>
<comment type="similarity">
    <text evidence="8">Belongs to the light-harvesting chlorophyll a/b-binding (LHC) protein family.</text>
</comment>
<dbReference type="AlphaFoldDB" id="A0A4Y7JX97"/>
<sequence length="144" mass="16055">MALSIASTALPSLSPRELPQKSWNVIGLQTCRKLRTDKHRVAAGKAASSVCEPLPPDRPVWFPGTSPPQWLDGRGFWIRPFGLGSDAETLKWNAQAELIHGRWAMLAVAGILFPELLESLGFIDKFSWYEAGSQQYLLQEMFSL</sequence>
<keyword evidence="10" id="KW-1185">Reference proteome</keyword>
<reference evidence="9 10" key="1">
    <citation type="journal article" date="2018" name="Science">
        <title>The opium poppy genome and morphinan production.</title>
        <authorList>
            <person name="Guo L."/>
            <person name="Winzer T."/>
            <person name="Yang X."/>
            <person name="Li Y."/>
            <person name="Ning Z."/>
            <person name="He Z."/>
            <person name="Teodor R."/>
            <person name="Lu Y."/>
            <person name="Bowser T.A."/>
            <person name="Graham I.A."/>
            <person name="Ye K."/>
        </authorList>
    </citation>
    <scope>NUCLEOTIDE SEQUENCE [LARGE SCALE GENOMIC DNA]</scope>
    <source>
        <strain evidence="10">cv. HN1</strain>
        <tissue evidence="9">Leaves</tissue>
    </source>
</reference>
<evidence type="ECO:0000256" key="1">
    <source>
        <dbReference type="ARBA" id="ARBA00004334"/>
    </source>
</evidence>
<organism evidence="9 10">
    <name type="scientific">Papaver somniferum</name>
    <name type="common">Opium poppy</name>
    <dbReference type="NCBI Taxonomy" id="3469"/>
    <lineage>
        <taxon>Eukaryota</taxon>
        <taxon>Viridiplantae</taxon>
        <taxon>Streptophyta</taxon>
        <taxon>Embryophyta</taxon>
        <taxon>Tracheophyta</taxon>
        <taxon>Spermatophyta</taxon>
        <taxon>Magnoliopsida</taxon>
        <taxon>Ranunculales</taxon>
        <taxon>Papaveraceae</taxon>
        <taxon>Papaveroideae</taxon>
        <taxon>Papaver</taxon>
    </lineage>
</organism>
<evidence type="ECO:0000256" key="3">
    <source>
        <dbReference type="ARBA" id="ARBA00022528"/>
    </source>
</evidence>
<evidence type="ECO:0000256" key="4">
    <source>
        <dbReference type="ARBA" id="ARBA00022531"/>
    </source>
</evidence>
<dbReference type="GO" id="GO:0009765">
    <property type="term" value="P:photosynthesis, light harvesting"/>
    <property type="evidence" value="ECO:0007669"/>
    <property type="project" value="InterPro"/>
</dbReference>
<keyword evidence="8" id="KW-0603">Photosystem I</keyword>
<evidence type="ECO:0000256" key="6">
    <source>
        <dbReference type="ARBA" id="ARBA00022991"/>
    </source>
</evidence>
<dbReference type="InterPro" id="IPR001344">
    <property type="entry name" value="Chloro_AB-bd_pln"/>
</dbReference>
<keyword evidence="8" id="KW-0793">Thylakoid</keyword>